<dbReference type="InterPro" id="IPR000998">
    <property type="entry name" value="MAM_dom"/>
</dbReference>
<comment type="caution">
    <text evidence="3">The sequence shown here is derived from an EMBL/GenBank/DDBJ whole genome shotgun (WGS) entry which is preliminary data.</text>
</comment>
<dbReference type="InterPro" id="IPR051560">
    <property type="entry name" value="MAM_domain-containing"/>
</dbReference>
<dbReference type="EMBL" id="JAIWYP010000001">
    <property type="protein sequence ID" value="KAH3887652.1"/>
    <property type="molecule type" value="Genomic_DNA"/>
</dbReference>
<evidence type="ECO:0000259" key="2">
    <source>
        <dbReference type="PROSITE" id="PS50060"/>
    </source>
</evidence>
<dbReference type="GO" id="GO:0016020">
    <property type="term" value="C:membrane"/>
    <property type="evidence" value="ECO:0007669"/>
    <property type="project" value="InterPro"/>
</dbReference>
<proteinExistence type="predicted"/>
<dbReference type="PROSITE" id="PS50060">
    <property type="entry name" value="MAM_2"/>
    <property type="match status" value="1"/>
</dbReference>
<protein>
    <recommendedName>
        <fullName evidence="2">MAM domain-containing protein</fullName>
    </recommendedName>
</protein>
<reference evidence="3" key="1">
    <citation type="journal article" date="2019" name="bioRxiv">
        <title>The Genome of the Zebra Mussel, Dreissena polymorpha: A Resource for Invasive Species Research.</title>
        <authorList>
            <person name="McCartney M.A."/>
            <person name="Auch B."/>
            <person name="Kono T."/>
            <person name="Mallez S."/>
            <person name="Zhang Y."/>
            <person name="Obille A."/>
            <person name="Becker A."/>
            <person name="Abrahante J.E."/>
            <person name="Garbe J."/>
            <person name="Badalamenti J.P."/>
            <person name="Herman A."/>
            <person name="Mangelson H."/>
            <person name="Liachko I."/>
            <person name="Sullivan S."/>
            <person name="Sone E.D."/>
            <person name="Koren S."/>
            <person name="Silverstein K.A.T."/>
            <person name="Beckman K.B."/>
            <person name="Gohl D.M."/>
        </authorList>
    </citation>
    <scope>NUCLEOTIDE SEQUENCE</scope>
    <source>
        <strain evidence="3">Duluth1</strain>
        <tissue evidence="3">Whole animal</tissue>
    </source>
</reference>
<evidence type="ECO:0000313" key="4">
    <source>
        <dbReference type="Proteomes" id="UP000828390"/>
    </source>
</evidence>
<dbReference type="AlphaFoldDB" id="A0A9D4N6K5"/>
<dbReference type="PANTHER" id="PTHR23282:SF142">
    <property type="entry name" value="MAM DOMAIN-CONTAINING PROTEIN"/>
    <property type="match status" value="1"/>
</dbReference>
<dbReference type="SUPFAM" id="SSF49899">
    <property type="entry name" value="Concanavalin A-like lectins/glucanases"/>
    <property type="match status" value="1"/>
</dbReference>
<reference evidence="3" key="2">
    <citation type="submission" date="2020-11" db="EMBL/GenBank/DDBJ databases">
        <authorList>
            <person name="McCartney M.A."/>
            <person name="Auch B."/>
            <person name="Kono T."/>
            <person name="Mallez S."/>
            <person name="Becker A."/>
            <person name="Gohl D.M."/>
            <person name="Silverstein K.A.T."/>
            <person name="Koren S."/>
            <person name="Bechman K.B."/>
            <person name="Herman A."/>
            <person name="Abrahante J.E."/>
            <person name="Garbe J."/>
        </authorList>
    </citation>
    <scope>NUCLEOTIDE SEQUENCE</scope>
    <source>
        <strain evidence="3">Duluth1</strain>
        <tissue evidence="3">Whole animal</tissue>
    </source>
</reference>
<feature type="compositionally biased region" description="Low complexity" evidence="1">
    <location>
        <begin position="7"/>
        <end position="24"/>
    </location>
</feature>
<evidence type="ECO:0000313" key="3">
    <source>
        <dbReference type="EMBL" id="KAH3887652.1"/>
    </source>
</evidence>
<accession>A0A9D4N6K5</accession>
<sequence>MPSNAAPPSVTISSPTSSTTQGSTVATTSHRTTNTVTCDFDYDLCGWTQLTTDFFDWTRQKGGTILPGTGPSGDHTSGREIAVLFF</sequence>
<dbReference type="InterPro" id="IPR013320">
    <property type="entry name" value="ConA-like_dom_sf"/>
</dbReference>
<organism evidence="3 4">
    <name type="scientific">Dreissena polymorpha</name>
    <name type="common">Zebra mussel</name>
    <name type="synonym">Mytilus polymorpha</name>
    <dbReference type="NCBI Taxonomy" id="45954"/>
    <lineage>
        <taxon>Eukaryota</taxon>
        <taxon>Metazoa</taxon>
        <taxon>Spiralia</taxon>
        <taxon>Lophotrochozoa</taxon>
        <taxon>Mollusca</taxon>
        <taxon>Bivalvia</taxon>
        <taxon>Autobranchia</taxon>
        <taxon>Heteroconchia</taxon>
        <taxon>Euheterodonta</taxon>
        <taxon>Imparidentia</taxon>
        <taxon>Neoheterodontei</taxon>
        <taxon>Myida</taxon>
        <taxon>Dreissenoidea</taxon>
        <taxon>Dreissenidae</taxon>
        <taxon>Dreissena</taxon>
    </lineage>
</organism>
<feature type="region of interest" description="Disordered" evidence="1">
    <location>
        <begin position="1"/>
        <end position="30"/>
    </location>
</feature>
<name>A0A9D4N6K5_DREPO</name>
<dbReference type="PANTHER" id="PTHR23282">
    <property type="entry name" value="APICAL ENDOSOMAL GLYCOPROTEIN PRECURSOR"/>
    <property type="match status" value="1"/>
</dbReference>
<gene>
    <name evidence="3" type="ORF">DPMN_011670</name>
</gene>
<evidence type="ECO:0000256" key="1">
    <source>
        <dbReference type="SAM" id="MobiDB-lite"/>
    </source>
</evidence>
<dbReference type="Proteomes" id="UP000828390">
    <property type="component" value="Unassembled WGS sequence"/>
</dbReference>
<feature type="domain" description="MAM" evidence="2">
    <location>
        <begin position="36"/>
        <end position="86"/>
    </location>
</feature>
<keyword evidence="4" id="KW-1185">Reference proteome</keyword>
<dbReference type="Pfam" id="PF00629">
    <property type="entry name" value="MAM"/>
    <property type="match status" value="1"/>
</dbReference>
<dbReference type="Gene3D" id="2.60.120.200">
    <property type="match status" value="1"/>
</dbReference>